<dbReference type="AlphaFoldDB" id="A0A7I9VHK0"/>
<evidence type="ECO:0000313" key="5">
    <source>
        <dbReference type="Proteomes" id="UP000503640"/>
    </source>
</evidence>
<accession>A0A7I9VHK0</accession>
<dbReference type="InterPro" id="IPR000182">
    <property type="entry name" value="GNAT_dom"/>
</dbReference>
<evidence type="ECO:0000256" key="2">
    <source>
        <dbReference type="ARBA" id="ARBA00023315"/>
    </source>
</evidence>
<feature type="domain" description="N-acetyltransferase" evidence="3">
    <location>
        <begin position="18"/>
        <end position="173"/>
    </location>
</feature>
<organism evidence="4 5">
    <name type="scientific">Anaeromyxobacter diazotrophicus</name>
    <dbReference type="NCBI Taxonomy" id="2590199"/>
    <lineage>
        <taxon>Bacteria</taxon>
        <taxon>Pseudomonadati</taxon>
        <taxon>Myxococcota</taxon>
        <taxon>Myxococcia</taxon>
        <taxon>Myxococcales</taxon>
        <taxon>Cystobacterineae</taxon>
        <taxon>Anaeromyxobacteraceae</taxon>
        <taxon>Anaeromyxobacter</taxon>
    </lineage>
</organism>
<dbReference type="PROSITE" id="PS51186">
    <property type="entry name" value="GNAT"/>
    <property type="match status" value="1"/>
</dbReference>
<dbReference type="RefSeq" id="WP_176062398.1">
    <property type="nucleotide sequence ID" value="NZ_BJTG01000001.1"/>
</dbReference>
<dbReference type="InterPro" id="IPR016181">
    <property type="entry name" value="Acyl_CoA_acyltransferase"/>
</dbReference>
<sequence length="173" mass="18566">MTSQQAEIDEVGLDIDGPRLRAVPASGRHAAQIQACFEGAPDYFARTEGRPPGPDAAIQLLADAEVDDHRKVFVLVPRAGGPAVGVLDLHLDYPEPGTAQIGLLLFREACQGLGFGKETTAATEAALARAGYRALRLSVVDENVEAKQFWERLSFAIVGRLDRGVTVYEKPLG</sequence>
<dbReference type="Pfam" id="PF00583">
    <property type="entry name" value="Acetyltransf_1"/>
    <property type="match status" value="1"/>
</dbReference>
<evidence type="ECO:0000313" key="4">
    <source>
        <dbReference type="EMBL" id="GEJ55610.1"/>
    </source>
</evidence>
<dbReference type="Gene3D" id="3.40.630.30">
    <property type="match status" value="1"/>
</dbReference>
<keyword evidence="2" id="KW-0012">Acyltransferase</keyword>
<dbReference type="SUPFAM" id="SSF55729">
    <property type="entry name" value="Acyl-CoA N-acyltransferases (Nat)"/>
    <property type="match status" value="1"/>
</dbReference>
<protein>
    <submittedName>
        <fullName evidence="4">N-acetyltransferase</fullName>
    </submittedName>
</protein>
<gene>
    <name evidence="4" type="ORF">AMYX_03510</name>
</gene>
<dbReference type="EMBL" id="BJTG01000001">
    <property type="protein sequence ID" value="GEJ55610.1"/>
    <property type="molecule type" value="Genomic_DNA"/>
</dbReference>
<reference evidence="5" key="1">
    <citation type="journal article" date="2020" name="Appl. Environ. Microbiol.">
        <title>Diazotrophic Anaeromyxobacter Isolates from Soils.</title>
        <authorList>
            <person name="Masuda Y."/>
            <person name="Yamanaka H."/>
            <person name="Xu Z.X."/>
            <person name="Shiratori Y."/>
            <person name="Aono T."/>
            <person name="Amachi S."/>
            <person name="Senoo K."/>
            <person name="Itoh H."/>
        </authorList>
    </citation>
    <scope>NUCLEOTIDE SEQUENCE [LARGE SCALE GENOMIC DNA]</scope>
    <source>
        <strain evidence="5">R267</strain>
    </source>
</reference>
<dbReference type="PANTHER" id="PTHR43877:SF2">
    <property type="entry name" value="AMINOALKYLPHOSPHONATE N-ACETYLTRANSFERASE-RELATED"/>
    <property type="match status" value="1"/>
</dbReference>
<dbReference type="Proteomes" id="UP000503640">
    <property type="component" value="Unassembled WGS sequence"/>
</dbReference>
<proteinExistence type="predicted"/>
<name>A0A7I9VHK0_9BACT</name>
<keyword evidence="5" id="KW-1185">Reference proteome</keyword>
<comment type="caution">
    <text evidence="4">The sequence shown here is derived from an EMBL/GenBank/DDBJ whole genome shotgun (WGS) entry which is preliminary data.</text>
</comment>
<keyword evidence="1 4" id="KW-0808">Transferase</keyword>
<dbReference type="GO" id="GO:0016747">
    <property type="term" value="F:acyltransferase activity, transferring groups other than amino-acyl groups"/>
    <property type="evidence" value="ECO:0007669"/>
    <property type="project" value="InterPro"/>
</dbReference>
<dbReference type="InterPro" id="IPR050832">
    <property type="entry name" value="Bact_Acetyltransf"/>
</dbReference>
<evidence type="ECO:0000256" key="1">
    <source>
        <dbReference type="ARBA" id="ARBA00022679"/>
    </source>
</evidence>
<dbReference type="PANTHER" id="PTHR43877">
    <property type="entry name" value="AMINOALKYLPHOSPHONATE N-ACETYLTRANSFERASE-RELATED-RELATED"/>
    <property type="match status" value="1"/>
</dbReference>
<evidence type="ECO:0000259" key="3">
    <source>
        <dbReference type="PROSITE" id="PS51186"/>
    </source>
</evidence>